<keyword evidence="4" id="KW-1185">Reference proteome</keyword>
<dbReference type="Proteomes" id="UP000655225">
    <property type="component" value="Unassembled WGS sequence"/>
</dbReference>
<feature type="compositionally biased region" description="Basic and acidic residues" evidence="2">
    <location>
        <begin position="113"/>
        <end position="122"/>
    </location>
</feature>
<dbReference type="Pfam" id="PF04520">
    <property type="entry name" value="Senescence_reg"/>
    <property type="match status" value="1"/>
</dbReference>
<dbReference type="OrthoDB" id="1917735at2759"/>
<dbReference type="EMBL" id="JABCRI010000012">
    <property type="protein sequence ID" value="KAF8396573.1"/>
    <property type="molecule type" value="Genomic_DNA"/>
</dbReference>
<gene>
    <name evidence="3" type="ORF">HHK36_018197</name>
</gene>
<dbReference type="GO" id="GO:0010150">
    <property type="term" value="P:leaf senescence"/>
    <property type="evidence" value="ECO:0007669"/>
    <property type="project" value="UniProtKB-ARBA"/>
</dbReference>
<feature type="compositionally biased region" description="Basic and acidic residues" evidence="2">
    <location>
        <begin position="95"/>
        <end position="104"/>
    </location>
</feature>
<comment type="caution">
    <text evidence="3">The sequence shown here is derived from an EMBL/GenBank/DDBJ whole genome shotgun (WGS) entry which is preliminary data.</text>
</comment>
<proteinExistence type="inferred from homology"/>
<dbReference type="PANTHER" id="PTHR46525:SF2">
    <property type="entry name" value="EMB|CAB72159.1"/>
    <property type="match status" value="1"/>
</dbReference>
<organism evidence="3 4">
    <name type="scientific">Tetracentron sinense</name>
    <name type="common">Spur-leaf</name>
    <dbReference type="NCBI Taxonomy" id="13715"/>
    <lineage>
        <taxon>Eukaryota</taxon>
        <taxon>Viridiplantae</taxon>
        <taxon>Streptophyta</taxon>
        <taxon>Embryophyta</taxon>
        <taxon>Tracheophyta</taxon>
        <taxon>Spermatophyta</taxon>
        <taxon>Magnoliopsida</taxon>
        <taxon>Trochodendrales</taxon>
        <taxon>Trochodendraceae</taxon>
        <taxon>Tetracentron</taxon>
    </lineage>
</organism>
<protein>
    <recommendedName>
        <fullName evidence="5">Senescence regulator</fullName>
    </recommendedName>
</protein>
<evidence type="ECO:0000313" key="4">
    <source>
        <dbReference type="Proteomes" id="UP000655225"/>
    </source>
</evidence>
<feature type="region of interest" description="Disordered" evidence="2">
    <location>
        <begin position="94"/>
        <end position="122"/>
    </location>
</feature>
<dbReference type="AlphaFoldDB" id="A0A835DA39"/>
<dbReference type="InterPro" id="IPR007608">
    <property type="entry name" value="Senescence_reg_S40"/>
</dbReference>
<comment type="similarity">
    <text evidence="1">Belongs to the senescence regulator S40 family.</text>
</comment>
<evidence type="ECO:0008006" key="5">
    <source>
        <dbReference type="Google" id="ProtNLM"/>
    </source>
</evidence>
<feature type="region of interest" description="Disordered" evidence="2">
    <location>
        <begin position="41"/>
        <end position="80"/>
    </location>
</feature>
<dbReference type="PANTHER" id="PTHR46525">
    <property type="entry name" value="EMB|CAB72159.1"/>
    <property type="match status" value="1"/>
</dbReference>
<sequence>MAARKSHFARPSYRFLSGERDYPINSNSVFEFDEADLWNSNSNHVASPESKKPIPNSRVSKKSVKRVVENDDQAGATAASLPVNIPDWSNILRGNYRDNRRRESDDDEDGDGEDRRIPPHEFLARQFDFEGTRIASFSVREGVGRTLKGRDLSKVRNAIWEKTGFED</sequence>
<accession>A0A835DA39</accession>
<evidence type="ECO:0000313" key="3">
    <source>
        <dbReference type="EMBL" id="KAF8396573.1"/>
    </source>
</evidence>
<evidence type="ECO:0000256" key="2">
    <source>
        <dbReference type="SAM" id="MobiDB-lite"/>
    </source>
</evidence>
<name>A0A835DA39_TETSI</name>
<evidence type="ECO:0000256" key="1">
    <source>
        <dbReference type="ARBA" id="ARBA00034773"/>
    </source>
</evidence>
<dbReference type="OMA" id="YARPNYR"/>
<reference evidence="3 4" key="1">
    <citation type="submission" date="2020-04" db="EMBL/GenBank/DDBJ databases">
        <title>Plant Genome Project.</title>
        <authorList>
            <person name="Zhang R.-G."/>
        </authorList>
    </citation>
    <scope>NUCLEOTIDE SEQUENCE [LARGE SCALE GENOMIC DNA]</scope>
    <source>
        <strain evidence="3">YNK0</strain>
        <tissue evidence="3">Leaf</tissue>
    </source>
</reference>